<organism evidence="3">
    <name type="scientific">Naegleria gruberi</name>
    <name type="common">Amoeba</name>
    <dbReference type="NCBI Taxonomy" id="5762"/>
    <lineage>
        <taxon>Eukaryota</taxon>
        <taxon>Discoba</taxon>
        <taxon>Heterolobosea</taxon>
        <taxon>Tetramitia</taxon>
        <taxon>Eutetramitia</taxon>
        <taxon>Vahlkampfiidae</taxon>
        <taxon>Naegleria</taxon>
    </lineage>
</organism>
<name>D2W5V0_NAEGR</name>
<gene>
    <name evidence="2" type="ORF">NAEGRDRAFT_76793</name>
</gene>
<dbReference type="PANTHER" id="PTHR43016:SF16">
    <property type="entry name" value="METALLOPROTEASE, PUTATIVE (AFU_ORTHOLOGUE AFUA_4G07610)-RELATED"/>
    <property type="match status" value="1"/>
</dbReference>
<dbReference type="Gene3D" id="3.30.830.10">
    <property type="entry name" value="Metalloenzyme, LuxS/M16 peptidase-like"/>
    <property type="match status" value="2"/>
</dbReference>
<accession>D2W5V0</accession>
<reference evidence="2 3" key="1">
    <citation type="journal article" date="2010" name="Cell">
        <title>The genome of Naegleria gruberi illuminates early eukaryotic versatility.</title>
        <authorList>
            <person name="Fritz-Laylin L.K."/>
            <person name="Prochnik S.E."/>
            <person name="Ginger M.L."/>
            <person name="Dacks J.B."/>
            <person name="Carpenter M.L."/>
            <person name="Field M.C."/>
            <person name="Kuo A."/>
            <person name="Paredez A."/>
            <person name="Chapman J."/>
            <person name="Pham J."/>
            <person name="Shu S."/>
            <person name="Neupane R."/>
            <person name="Cipriano M."/>
            <person name="Mancuso J."/>
            <person name="Tu H."/>
            <person name="Salamov A."/>
            <person name="Lindquist E."/>
            <person name="Shapiro H."/>
            <person name="Lucas S."/>
            <person name="Grigoriev I.V."/>
            <person name="Cande W.Z."/>
            <person name="Fulton C."/>
            <person name="Rokhsar D.S."/>
            <person name="Dawson S.C."/>
        </authorList>
    </citation>
    <scope>NUCLEOTIDE SEQUENCE [LARGE SCALE GENOMIC DNA]</scope>
    <source>
        <strain evidence="2 3">NEG-M</strain>
    </source>
</reference>
<dbReference type="Proteomes" id="UP000006671">
    <property type="component" value="Unassembled WGS sequence"/>
</dbReference>
<dbReference type="GO" id="GO:0046872">
    <property type="term" value="F:metal ion binding"/>
    <property type="evidence" value="ECO:0007669"/>
    <property type="project" value="InterPro"/>
</dbReference>
<dbReference type="FunFam" id="3.30.830.10:FF:000015">
    <property type="entry name" value="Putative zinc metalloprotease"/>
    <property type="match status" value="1"/>
</dbReference>
<evidence type="ECO:0000313" key="3">
    <source>
        <dbReference type="Proteomes" id="UP000006671"/>
    </source>
</evidence>
<dbReference type="MEROPS" id="M16.A18"/>
<evidence type="ECO:0000259" key="1">
    <source>
        <dbReference type="Pfam" id="PF00675"/>
    </source>
</evidence>
<proteinExistence type="predicted"/>
<dbReference type="AlphaFoldDB" id="D2W5V0"/>
<dbReference type="KEGG" id="ngr:NAEGRDRAFT_76793"/>
<dbReference type="RefSeq" id="XP_002668296.1">
    <property type="nucleotide sequence ID" value="XM_002668250.1"/>
</dbReference>
<sequence>MASAPSLYKNFQLVDCFDYLNYGTIYKYRSIKTGMLITLAKIQSPIMKAYLTVRTRPADHDGIPHVLEHLIFMGSEEYPYKGILDKVANRCFAQGTNAYTQNTNTTYELTTAGKEGFYRLLPVYLDHILYPTLSDNAFITEIHHIDGSGQNSGVLAEKLKDHISPLPFFLQITSIASRFVEMFCLMDSSNVPLDLKMYIPLFLALNFSCDMKLGEDPSQYIKKENVIMSLMRESVSNSYTCGGDNDSGDGGKNLQAGLFAELVQFQLTFELDKYEKMIAWARNFLYNTVYTPEVIETKIQVLLSEVQLHKITPESVLAQASKHMVIRPESNHSVTSFLLQEQFLVQTLGKLKQDPNAVIADLYRLRDTLNKPENIRIHVTMNVDHFGPSNYEKITAPWATLCDSTARVQPMNGLCRSTTEYVEHVNRGILLGMGSTDSAFLLKVHKGITDYLNYHDRHSLSVAINFLTGEEGPFWVKLRGKGLCYGYSIISNVDKGSVGLYLSRVGNVSKAYAESKAIIEAVCSDEEPSENVLKLNESALEPAKATTVVEKLNNAETIISAAYSRFLTNTLFNGPRNFYENLQDIGKVTVSDVKRVIKQYLLPLFLENEGALFI</sequence>
<feature type="domain" description="Peptidase M16 N-terminal" evidence="1">
    <location>
        <begin position="57"/>
        <end position="141"/>
    </location>
</feature>
<dbReference type="PANTHER" id="PTHR43016">
    <property type="entry name" value="PRESEQUENCE PROTEASE"/>
    <property type="match status" value="1"/>
</dbReference>
<dbReference type="Pfam" id="PF00675">
    <property type="entry name" value="Peptidase_M16"/>
    <property type="match status" value="1"/>
</dbReference>
<protein>
    <submittedName>
        <fullName evidence="2">Predicted protein</fullName>
    </submittedName>
</protein>
<evidence type="ECO:0000313" key="2">
    <source>
        <dbReference type="EMBL" id="EFC35552.1"/>
    </source>
</evidence>
<keyword evidence="3" id="KW-1185">Reference proteome</keyword>
<feature type="non-terminal residue" evidence="2">
    <location>
        <position position="614"/>
    </location>
</feature>
<dbReference type="InParanoid" id="D2W5V0"/>
<dbReference type="InterPro" id="IPR011249">
    <property type="entry name" value="Metalloenz_LuxS/M16"/>
</dbReference>
<dbReference type="OrthoDB" id="4953at2759"/>
<dbReference type="SUPFAM" id="SSF63411">
    <property type="entry name" value="LuxS/MPP-like metallohydrolase"/>
    <property type="match status" value="3"/>
</dbReference>
<dbReference type="eggNOG" id="KOG0961">
    <property type="taxonomic scope" value="Eukaryota"/>
</dbReference>
<dbReference type="EMBL" id="GG739157">
    <property type="protein sequence ID" value="EFC35552.1"/>
    <property type="molecule type" value="Genomic_DNA"/>
</dbReference>
<dbReference type="FunCoup" id="D2W5V0">
    <property type="interactions" value="6"/>
</dbReference>
<dbReference type="GeneID" id="8859675"/>
<dbReference type="InterPro" id="IPR011765">
    <property type="entry name" value="Pept_M16_N"/>
</dbReference>
<dbReference type="VEuPathDB" id="AmoebaDB:NAEGRDRAFT_76793"/>